<dbReference type="CDD" id="cd08953">
    <property type="entry name" value="KR_2_SDR_x"/>
    <property type="match status" value="1"/>
</dbReference>
<dbReference type="Proteomes" id="UP000191554">
    <property type="component" value="Unassembled WGS sequence"/>
</dbReference>
<keyword evidence="4" id="KW-0812">Transmembrane</keyword>
<evidence type="ECO:0000256" key="1">
    <source>
        <dbReference type="ARBA" id="ARBA00022450"/>
    </source>
</evidence>
<dbReference type="OrthoDB" id="9765680at2"/>
<evidence type="ECO:0000313" key="8">
    <source>
        <dbReference type="Proteomes" id="UP000191554"/>
    </source>
</evidence>
<dbReference type="PROSITE" id="PS00606">
    <property type="entry name" value="KS3_1"/>
    <property type="match status" value="2"/>
</dbReference>
<dbReference type="Gene3D" id="3.30.70.250">
    <property type="entry name" value="Malonyl-CoA ACP transacylase, ACP-binding"/>
    <property type="match status" value="1"/>
</dbReference>
<dbReference type="PANTHER" id="PTHR43775:SF51">
    <property type="entry name" value="INACTIVE PHENOLPHTHIOCEROL SYNTHESIS POLYKETIDE SYNTHASE TYPE I PKS1-RELATED"/>
    <property type="match status" value="1"/>
</dbReference>
<feature type="domain" description="Carrier" evidence="5">
    <location>
        <begin position="600"/>
        <end position="677"/>
    </location>
</feature>
<dbReference type="PROSITE" id="PS00098">
    <property type="entry name" value="THIOLASE_1"/>
    <property type="match status" value="1"/>
</dbReference>
<keyword evidence="8" id="KW-1185">Reference proteome</keyword>
<dbReference type="InterPro" id="IPR020841">
    <property type="entry name" value="PKS_Beta-ketoAc_synthase_dom"/>
</dbReference>
<dbReference type="SMART" id="SM00827">
    <property type="entry name" value="PKS_AT"/>
    <property type="match status" value="1"/>
</dbReference>
<gene>
    <name evidence="7" type="primary">eryA</name>
    <name evidence="7" type="ORF">CLHUN_22120</name>
</gene>
<dbReference type="CDD" id="cd00833">
    <property type="entry name" value="PKS"/>
    <property type="match status" value="2"/>
</dbReference>
<dbReference type="InterPro" id="IPR057326">
    <property type="entry name" value="KR_dom"/>
</dbReference>
<keyword evidence="3 7" id="KW-0808">Transferase</keyword>
<dbReference type="Gene3D" id="3.40.47.10">
    <property type="match status" value="2"/>
</dbReference>
<dbReference type="GO" id="GO:0047879">
    <property type="term" value="F:erythronolide synthase activity"/>
    <property type="evidence" value="ECO:0007669"/>
    <property type="project" value="UniProtKB-EC"/>
</dbReference>
<evidence type="ECO:0000256" key="3">
    <source>
        <dbReference type="ARBA" id="ARBA00022679"/>
    </source>
</evidence>
<dbReference type="Pfam" id="PF02801">
    <property type="entry name" value="Ketoacyl-synt_C"/>
    <property type="match status" value="2"/>
</dbReference>
<dbReference type="Pfam" id="PF08659">
    <property type="entry name" value="KR"/>
    <property type="match status" value="1"/>
</dbReference>
<dbReference type="InterPro" id="IPR050091">
    <property type="entry name" value="PKS_NRPS_Biosynth_Enz"/>
</dbReference>
<dbReference type="GO" id="GO:0004312">
    <property type="term" value="F:fatty acid synthase activity"/>
    <property type="evidence" value="ECO:0007669"/>
    <property type="project" value="TreeGrafter"/>
</dbReference>
<dbReference type="InterPro" id="IPR020615">
    <property type="entry name" value="Thiolase_acyl_enz_int_AS"/>
</dbReference>
<dbReference type="Gene3D" id="3.40.50.12780">
    <property type="entry name" value="N-terminal domain of ligase-like"/>
    <property type="match status" value="1"/>
</dbReference>
<dbReference type="Gene3D" id="3.30.300.30">
    <property type="match status" value="1"/>
</dbReference>
<dbReference type="Pfam" id="PF21394">
    <property type="entry name" value="Beta-ketacyl_N"/>
    <property type="match status" value="1"/>
</dbReference>
<dbReference type="Pfam" id="PF22621">
    <property type="entry name" value="CurL-like_PKS_C"/>
    <property type="match status" value="1"/>
</dbReference>
<dbReference type="InterPro" id="IPR036291">
    <property type="entry name" value="NAD(P)-bd_dom_sf"/>
</dbReference>
<evidence type="ECO:0000313" key="7">
    <source>
        <dbReference type="EMBL" id="OPX43969.1"/>
    </source>
</evidence>
<dbReference type="SMART" id="SM00825">
    <property type="entry name" value="PKS_KS"/>
    <property type="match status" value="2"/>
</dbReference>
<dbReference type="Gene3D" id="3.40.50.720">
    <property type="entry name" value="NAD(P)-binding Rossmann-like Domain"/>
    <property type="match status" value="1"/>
</dbReference>
<dbReference type="SUPFAM" id="SSF53901">
    <property type="entry name" value="Thiolase-like"/>
    <property type="match status" value="2"/>
</dbReference>
<keyword evidence="4" id="KW-0472">Membrane</keyword>
<dbReference type="Pfam" id="PF00698">
    <property type="entry name" value="Acyl_transf_1"/>
    <property type="match status" value="1"/>
</dbReference>
<proteinExistence type="predicted"/>
<dbReference type="InterPro" id="IPR018201">
    <property type="entry name" value="Ketoacyl_synth_AS"/>
</dbReference>
<dbReference type="STRING" id="48256.CLHUN_22120"/>
<name>A0A1V4SJ95_RUMHU</name>
<dbReference type="RefSeq" id="WP_080064645.1">
    <property type="nucleotide sequence ID" value="NZ_MZGX01000013.1"/>
</dbReference>
<keyword evidence="7" id="KW-0012">Acyltransferase</keyword>
<dbReference type="InterPro" id="IPR014043">
    <property type="entry name" value="Acyl_transferase_dom"/>
</dbReference>
<dbReference type="GO" id="GO:0031177">
    <property type="term" value="F:phosphopantetheine binding"/>
    <property type="evidence" value="ECO:0007669"/>
    <property type="project" value="InterPro"/>
</dbReference>
<feature type="transmembrane region" description="Helical" evidence="4">
    <location>
        <begin position="84"/>
        <end position="108"/>
    </location>
</feature>
<dbReference type="InterPro" id="IPR009081">
    <property type="entry name" value="PP-bd_ACP"/>
</dbReference>
<evidence type="ECO:0000256" key="2">
    <source>
        <dbReference type="ARBA" id="ARBA00022553"/>
    </source>
</evidence>
<dbReference type="InterPro" id="IPR016035">
    <property type="entry name" value="Acyl_Trfase/lysoPLipase"/>
</dbReference>
<dbReference type="Gene3D" id="1.10.1200.10">
    <property type="entry name" value="ACP-like"/>
    <property type="match status" value="2"/>
</dbReference>
<comment type="caution">
    <text evidence="7">The sequence shown here is derived from an EMBL/GenBank/DDBJ whole genome shotgun (WGS) entry which is preliminary data.</text>
</comment>
<dbReference type="InterPro" id="IPR014031">
    <property type="entry name" value="Ketoacyl_synth_C"/>
</dbReference>
<dbReference type="Pfam" id="PF00109">
    <property type="entry name" value="ketoacyl-synt"/>
    <property type="match status" value="2"/>
</dbReference>
<dbReference type="Gene3D" id="3.40.366.10">
    <property type="entry name" value="Malonyl-Coenzyme A Acyl Carrier Protein, domain 2"/>
    <property type="match status" value="1"/>
</dbReference>
<dbReference type="SUPFAM" id="SSF56801">
    <property type="entry name" value="Acetyl-CoA synthetase-like"/>
    <property type="match status" value="1"/>
</dbReference>
<dbReference type="InterPro" id="IPR006162">
    <property type="entry name" value="Ppantetheine_attach_site"/>
</dbReference>
<keyword evidence="4" id="KW-1133">Transmembrane helix</keyword>
<dbReference type="Pfam" id="PF16197">
    <property type="entry name" value="KAsynt_C_assoc"/>
    <property type="match status" value="1"/>
</dbReference>
<dbReference type="EMBL" id="MZGX01000013">
    <property type="protein sequence ID" value="OPX43969.1"/>
    <property type="molecule type" value="Genomic_DNA"/>
</dbReference>
<dbReference type="InterPro" id="IPR016039">
    <property type="entry name" value="Thiolase-like"/>
</dbReference>
<dbReference type="PROSITE" id="PS52004">
    <property type="entry name" value="KS3_2"/>
    <property type="match status" value="2"/>
</dbReference>
<dbReference type="GO" id="GO:0004315">
    <property type="term" value="F:3-oxoacyl-[acyl-carrier-protein] synthase activity"/>
    <property type="evidence" value="ECO:0007669"/>
    <property type="project" value="InterPro"/>
</dbReference>
<keyword evidence="1" id="KW-0596">Phosphopantetheine</keyword>
<keyword evidence="2" id="KW-0597">Phosphoprotein</keyword>
<dbReference type="EC" id="2.3.1.94" evidence="7"/>
<dbReference type="InterPro" id="IPR001227">
    <property type="entry name" value="Ac_transferase_dom_sf"/>
</dbReference>
<feature type="domain" description="Carrier" evidence="5">
    <location>
        <begin position="2128"/>
        <end position="2205"/>
    </location>
</feature>
<protein>
    <submittedName>
        <fullName evidence="7">Erythronolide synthase, modules 5 and 6</fullName>
        <ecNumber evidence="7">2.3.1.94</ecNumber>
    </submittedName>
</protein>
<dbReference type="InterPro" id="IPR016036">
    <property type="entry name" value="Malonyl_transacylase_ACP-bd"/>
</dbReference>
<evidence type="ECO:0000259" key="6">
    <source>
        <dbReference type="PROSITE" id="PS52004"/>
    </source>
</evidence>
<dbReference type="InterPro" id="IPR032821">
    <property type="entry name" value="PKS_assoc"/>
</dbReference>
<sequence length="3108" mass="343340">MKNIKTNKGIRLSQAKGADVTGIYSSKANLAYLLIDSAQNQKDKGITFIQNDDSEQFLLYEEILQKALLRLGGMQKAGIKKGQYVLLVLNNNLDFIITFWACILGGIIPAPLIYPTSTRALNASLKKLEAVWNVLEKPLILSDSYLKESSDELNRIIGISGMEFEDVLTFDISSEGGEADLAEKGSTAYIQFSSGSTNTPKGVILTHGNLLTNVEAIIASANFTSEDRCLGWMPYHHDMGLIGFHLSITALGMAQFNMTPYKFIKRPNQWLELISKYRITITGTPNFGCKLVLSRIKPELLEKLDLSCLKYICNGAEPISVSLAEEFMEKLSVCRLKKSAMYTVYGMAEACLAVSFPIPFEEPLVHSVDRQVLVSKAKVKYVDRKLKNALLLADEGYPVNGTEVRIVDQKGSVVPEGTVGEIQIRGDNVTSGYINNPEANRASFQEGWLKTGDTGFMLDGRLTVVGRIKDIIFVNGQNFYAHDIEDVIEELEGVEPGKVVACGWHDETEGREKVALFSTLHIKDERAKPFYSKILKHVNEIFGIPIDYVVSIPLIPKTTSGKIQRFAMVEAFRNNEYAGKVITAAELKHETMEETSEIVVNRPGLAETICGIWSRVLERPASTIAYDQPFLSMGGTSVKAIQVLGLIEDELALKLTHDLLIKCSTINDMEQYILNIHNNEELKDKNSFLDKTAGNRNSDENDDIAVISMACRFPDASNPEEFWNNILKGKCSIGDIPKERWNIDDYYSSSPEFGKTYCRSGAFIKDVYDFDAGLFNIPDKEAEIMDPQQRIILELVFELLERAGYSRQKVEGRKVALYIGAGTNLYNEYHLRTLNKMDLQNFESFALLSKEQQDSIMEEWKNRLGVTEAHTNILVDNILNMIAARASQEFNFKGPSLVLDTACSSSLVTIHLACEALKRGECEMAIAGGINLLLTPTPYIYFSNAGALSVSSSSKIFDADADGFVPGEGAGLIMLKPLKKAIEDRNDILAVIKASSMNNDGHSIGVMAPNPDGQRDVIESLYCQNDFSPAGIQYVETHGTGTKIGDPSEIRALDNAYRNWNLGKNMIAVGSVKANIGHLLSAAGIASFMKVVMALRDKKMPPQPNVATPNPMIKFPETPFYILKEEKNWKVEEGVARRAAINSFGFGGTNCHIVLEENPVEADLLSEVCDEKPRHILCLSANTEAALEQKINNLSNFLEERKDYSIADVCFTENVLRTTFKNRYCAIADSTADLVEKLKKASLDINKSIALPKVALMFTGQGSQYVGMGRALYEKLPAFRKYVDMCSDAFYPYLDVKITDLLYGGNADEKFLAQTNITQPVVFTMDYSIGSLLLELGVKPLYVLGHSVGEWAAACIAGAVNLEDAARLVAARGRLMSQLKVEGAMAAVFTSASGIEALLKPYEGSLWAAGYNVTHQVVSGKADTMDEFLKELQKKGVGSKRLNVSQAFHTPLMKPMLEAFKKELEVTTFNTPKIPIVSNITAEIYTKLYTPQYWLDHILGAVRFEQSVKYMFDKGINILVEAGPDKILTGMASSLASESNQILASMDRKKDNWDILLNTLGKLFTLGVKIHWEDFEKDFSHKKVLLPSYPFERKTYMPDFGSGASGNLSRRFDNWFHEWSWKSEKLVQISKLNDGAVILFAEDENTIKDFELSLESDKNKLYHVTYGKSFSYDGKQSFLINPLRQEDYFSLLDSIQGEISSIIHMWNYFEKSLEASRLVEQEEVLYKSAYSILLLAKALSNRKLENLRLLLVTNKAFCISGEYEIQNPHQSIAIVLGQALDTEVKGLFTSVLDIDNEDYISGTEAAATIVDELGKKPNAEAIVAVRKKERFVRELEKAPISKLIEDKIYLNDNETYLITGGTGLIGGSIAEAFAKRAQVNLVLTGRGELPPGEEWNENSAEAAAAKISLIRSLESKGAKVAYFAVDVSDSTQMSEMVKQVNEEFGPIHGVVHAAGIMDSSAYKLLDKDLETFKNVLAAKVNGTIVTDCVTNKEPLKFFVLMSSVSASKKKWSAGITDYAAANYFLDCYSSYRSKSNSPGKSLAINYSLWEAKGKGIISGEASELAVKAQGLRPLPAEGAVEAFMQALNYKNQNVIHIMDLMEAKEEIKPLRKETKAAYEESRMKVSGKTANEIRSIVYGTIAEELNADADNIDEGMNFLEMGLSSLDVTKIVARISKALGAELYPTLIFEYQTPEAFTNYIEKTYAVSEGEIAAVAEENLLYAADKNKEDIQDIAIIGIGLRIPGADTLEEYWDILKNGKCIIKEVPKDRWSAEENYSDDKKLLHTTYTNKGGFIDKPYDFDPLLFGMSPNEAEATDPQQRIFLQIAWEALQQAGYGGKYKSNKIGVFVGCEQNSYMEHFTGYRTYMLLKNKLEQSEAYKGMKPKERRELMTNILQVLNPGQLVADAVAGSGLNEIAARVSHCLNLSGPSLIVNSACSSSLVALHMACESLRTGQAEMALAGGVNLNMSATPFVSLSRVTALSPSGNCYPFDKRADGMVLSEGASAVLLKPLKYALEDNDNIFAVIKGSAINNDGHSQGITAPRPQGQAEAIRNAYITSGINPETVSYIETHGTGTPLGDPIEIEGMTQAMRSFTSKKNFCGVGSVKSSLGHMLSAAGLISLIKVVLALNNKTIPHTINFEEPNTNIDFSNSPFYVVGKEPREWKAEGSPLRAGVNAFGFGGTNAHVILEEAPLITNTGTESEEERQHNVIFLTGRNEKIVQAIAGNLIAHMKKKPELDLSSICFTMNNSQKELTFKTAIVTDSKEHLLDMLLKLEKGEESSELIKGRSNPNRVTPVSLVMDCSFELDKKDCDKIAKRFSGFAEAYNKCMQIFEKEGSGGPDSQLAKTVESFALQYAFGALLCDFGIKLKSIICEDNAILAGGALAGIITIKQAARFLINKAGYKNNELDESTGYELNCPVVTPLGIADKTNIFDLVSSIRGEARGKLSLDSCKEIINKDEAIVYLGSSKTKGNEFEKMKFNNLQWIEMSMSQNCAAAILAVMAKLYTTGVSYNPSKLSWHKARRVPLPTYPFENSEYKVSFKDESLEADNNEYSEEKTNNFASTNELVDFKEASARLALKKLNTQEAISGEAKACSIEGLRRDLSKI</sequence>
<dbReference type="SUPFAM" id="SSF51735">
    <property type="entry name" value="NAD(P)-binding Rossmann-fold domains"/>
    <property type="match status" value="2"/>
</dbReference>
<dbReference type="PANTHER" id="PTHR43775">
    <property type="entry name" value="FATTY ACID SYNTHASE"/>
    <property type="match status" value="1"/>
</dbReference>
<organism evidence="7 8">
    <name type="scientific">Ruminiclostridium hungatei</name>
    <name type="common">Clostridium hungatei</name>
    <dbReference type="NCBI Taxonomy" id="48256"/>
    <lineage>
        <taxon>Bacteria</taxon>
        <taxon>Bacillati</taxon>
        <taxon>Bacillota</taxon>
        <taxon>Clostridia</taxon>
        <taxon>Eubacteriales</taxon>
        <taxon>Oscillospiraceae</taxon>
        <taxon>Ruminiclostridium</taxon>
    </lineage>
</organism>
<dbReference type="SUPFAM" id="SSF47336">
    <property type="entry name" value="ACP-like"/>
    <property type="match status" value="2"/>
</dbReference>
<dbReference type="InterPro" id="IPR020806">
    <property type="entry name" value="PKS_PP-bd"/>
</dbReference>
<dbReference type="SMART" id="SM01294">
    <property type="entry name" value="PKS_PP_betabranch"/>
    <property type="match status" value="1"/>
</dbReference>
<dbReference type="InterPro" id="IPR013968">
    <property type="entry name" value="PKS_KR"/>
</dbReference>
<dbReference type="InterPro" id="IPR042099">
    <property type="entry name" value="ANL_N_sf"/>
</dbReference>
<reference evidence="7 8" key="1">
    <citation type="submission" date="2017-03" db="EMBL/GenBank/DDBJ databases">
        <title>Genome sequence of Clostridium hungatei DSM 14427.</title>
        <authorList>
            <person name="Poehlein A."/>
            <person name="Daniel R."/>
        </authorList>
    </citation>
    <scope>NUCLEOTIDE SEQUENCE [LARGE SCALE GENOMIC DNA]</scope>
    <source>
        <strain evidence="7 8">DSM 14427</strain>
    </source>
</reference>
<dbReference type="InterPro" id="IPR049490">
    <property type="entry name" value="C883_1060-like_KR_N"/>
</dbReference>
<dbReference type="Pfam" id="PF00501">
    <property type="entry name" value="AMP-binding"/>
    <property type="match status" value="1"/>
</dbReference>
<dbReference type="SUPFAM" id="SSF55048">
    <property type="entry name" value="Probable ACP-binding domain of malonyl-CoA ACP transacylase"/>
    <property type="match status" value="1"/>
</dbReference>
<dbReference type="SUPFAM" id="SSF52151">
    <property type="entry name" value="FabD/lysophospholipase-like"/>
    <property type="match status" value="1"/>
</dbReference>
<dbReference type="InterPro" id="IPR000873">
    <property type="entry name" value="AMP-dep_synth/lig_dom"/>
</dbReference>
<dbReference type="SMART" id="SM00822">
    <property type="entry name" value="PKS_KR"/>
    <property type="match status" value="1"/>
</dbReference>
<feature type="domain" description="Ketosynthase family 3 (KS3)" evidence="6">
    <location>
        <begin position="701"/>
        <end position="1157"/>
    </location>
</feature>
<dbReference type="Gene3D" id="3.30.70.3290">
    <property type="match status" value="1"/>
</dbReference>
<dbReference type="PROSITE" id="PS50075">
    <property type="entry name" value="CARRIER"/>
    <property type="match status" value="2"/>
</dbReference>
<feature type="domain" description="Ketosynthase family 3 (KS3)" evidence="6">
    <location>
        <begin position="2231"/>
        <end position="2691"/>
    </location>
</feature>
<evidence type="ECO:0000259" key="5">
    <source>
        <dbReference type="PROSITE" id="PS50075"/>
    </source>
</evidence>
<dbReference type="InterPro" id="IPR014030">
    <property type="entry name" value="Ketoacyl_synth_N"/>
</dbReference>
<dbReference type="InterPro" id="IPR036736">
    <property type="entry name" value="ACP-like_sf"/>
</dbReference>
<dbReference type="PROSITE" id="PS00012">
    <property type="entry name" value="PHOSPHOPANTETHEINE"/>
    <property type="match status" value="1"/>
</dbReference>
<accession>A0A1V4SJ95</accession>
<dbReference type="Gene3D" id="1.10.1240.100">
    <property type="match status" value="1"/>
</dbReference>
<evidence type="ECO:0000256" key="4">
    <source>
        <dbReference type="SAM" id="Phobius"/>
    </source>
</evidence>
<dbReference type="GO" id="GO:0006633">
    <property type="term" value="P:fatty acid biosynthetic process"/>
    <property type="evidence" value="ECO:0007669"/>
    <property type="project" value="InterPro"/>
</dbReference>
<dbReference type="InterPro" id="IPR045851">
    <property type="entry name" value="AMP-bd_C_sf"/>
</dbReference>
<dbReference type="Pfam" id="PF00550">
    <property type="entry name" value="PP-binding"/>
    <property type="match status" value="2"/>
</dbReference>
<dbReference type="SMART" id="SM00823">
    <property type="entry name" value="PKS_PP"/>
    <property type="match status" value="2"/>
</dbReference>